<name>A0A1B0BIJ6_9MUSC</name>
<evidence type="ECO:0000313" key="2">
    <source>
        <dbReference type="Proteomes" id="UP000092460"/>
    </source>
</evidence>
<accession>A0A1B0BIJ6</accession>
<keyword evidence="2" id="KW-1185">Reference proteome</keyword>
<proteinExistence type="predicted"/>
<dbReference type="VEuPathDB" id="VectorBase:GPPI031274"/>
<organism evidence="1 2">
    <name type="scientific">Glossina palpalis gambiensis</name>
    <dbReference type="NCBI Taxonomy" id="67801"/>
    <lineage>
        <taxon>Eukaryota</taxon>
        <taxon>Metazoa</taxon>
        <taxon>Ecdysozoa</taxon>
        <taxon>Arthropoda</taxon>
        <taxon>Hexapoda</taxon>
        <taxon>Insecta</taxon>
        <taxon>Pterygota</taxon>
        <taxon>Neoptera</taxon>
        <taxon>Endopterygota</taxon>
        <taxon>Diptera</taxon>
        <taxon>Brachycera</taxon>
        <taxon>Muscomorpha</taxon>
        <taxon>Hippoboscoidea</taxon>
        <taxon>Glossinidae</taxon>
        <taxon>Glossina</taxon>
    </lineage>
</organism>
<reference evidence="1" key="2">
    <citation type="submission" date="2020-05" db="UniProtKB">
        <authorList>
            <consortium name="EnsemblMetazoa"/>
        </authorList>
    </citation>
    <scope>IDENTIFICATION</scope>
    <source>
        <strain evidence="1">IAEA</strain>
    </source>
</reference>
<dbReference type="AlphaFoldDB" id="A0A1B0BIJ6"/>
<dbReference type="EMBL" id="JXJN01014975">
    <property type="status" value="NOT_ANNOTATED_CDS"/>
    <property type="molecule type" value="Genomic_DNA"/>
</dbReference>
<dbReference type="EnsemblMetazoa" id="GPPI031274-RA">
    <property type="protein sequence ID" value="GPPI031274-PA"/>
    <property type="gene ID" value="GPPI031274"/>
</dbReference>
<reference evidence="2" key="1">
    <citation type="submission" date="2015-01" db="EMBL/GenBank/DDBJ databases">
        <authorList>
            <person name="Aksoy S."/>
            <person name="Warren W."/>
            <person name="Wilson R.K."/>
        </authorList>
    </citation>
    <scope>NUCLEOTIDE SEQUENCE [LARGE SCALE GENOMIC DNA]</scope>
    <source>
        <strain evidence="2">IAEA</strain>
    </source>
</reference>
<protein>
    <submittedName>
        <fullName evidence="1">Uncharacterized protein</fullName>
    </submittedName>
</protein>
<evidence type="ECO:0000313" key="1">
    <source>
        <dbReference type="EnsemblMetazoa" id="GPPI031274-PA"/>
    </source>
</evidence>
<dbReference type="Proteomes" id="UP000092460">
    <property type="component" value="Unassembled WGS sequence"/>
</dbReference>
<sequence length="106" mass="11931">MLSTIPFDPNLKSDLKQIEFVKNFRPNIEKQPSDESFHRAERSIVELFAILSVMCFQNSSSSSSSSGECADAVAKEDKEMVRATPSNILYLWSGPIDTKKISRFNP</sequence>